<comment type="subcellular location">
    <subcellularLocation>
        <location evidence="2 10">Secreted</location>
    </subcellularLocation>
</comment>
<evidence type="ECO:0000313" key="12">
    <source>
        <dbReference type="EMBL" id="RLN28047.1"/>
    </source>
</evidence>
<feature type="chain" id="PRO_5031598333" description="Phytosulfokine" evidence="10">
    <location>
        <begin position="32"/>
        <end position="127"/>
    </location>
</feature>
<protein>
    <recommendedName>
        <fullName evidence="10">Phytosulfokine</fullName>
    </recommendedName>
    <component>
        <recommendedName>
            <fullName evidence="10">Phytosulfokine-alpha</fullName>
            <shortName evidence="10">PSK-alpha</shortName>
            <shortName evidence="10">Phytosulfokine-a</shortName>
        </recommendedName>
    </component>
    <component>
        <recommendedName>
            <fullName evidence="10">Phytosulfokine-beta</fullName>
            <shortName evidence="10">PSK-beta</shortName>
            <shortName evidence="10">Phytosulfokine-b</shortName>
        </recommendedName>
    </component>
</protein>
<evidence type="ECO:0000256" key="4">
    <source>
        <dbReference type="ARBA" id="ARBA00022473"/>
    </source>
</evidence>
<evidence type="ECO:0000256" key="2">
    <source>
        <dbReference type="ARBA" id="ARBA00004613"/>
    </source>
</evidence>
<keyword evidence="8 10" id="KW-0221">Differentiation</keyword>
<dbReference type="OrthoDB" id="1914102at2759"/>
<comment type="PTM">
    <text evidence="10">PSK-alpha is produced by endopeptidase digestion. PSK-beta is produced from PSK-alpha by exopeptidase digestion.</text>
</comment>
<evidence type="ECO:0000256" key="1">
    <source>
        <dbReference type="ARBA" id="ARBA00003158"/>
    </source>
</evidence>
<sequence length="127" mass="13623">MMRRCSNTSSPLAAAVLLLFLMACFFHCAAAARLLPAAVAPLVHQENGAKAAAVDGLLVLQDGAAVTGDELPSVSEVRTEEVMVGAEEAEEPATETECEEGNDDCLQRRLLRDAHLDYIYTQHKGKP</sequence>
<evidence type="ECO:0000256" key="9">
    <source>
        <dbReference type="ARBA" id="ARBA00023030"/>
    </source>
</evidence>
<evidence type="ECO:0000256" key="8">
    <source>
        <dbReference type="ARBA" id="ARBA00022782"/>
    </source>
</evidence>
<keyword evidence="13" id="KW-1185">Reference proteome</keyword>
<evidence type="ECO:0000256" key="11">
    <source>
        <dbReference type="SAM" id="MobiDB-lite"/>
    </source>
</evidence>
<feature type="region of interest" description="Disordered" evidence="11">
    <location>
        <begin position="80"/>
        <end position="101"/>
    </location>
</feature>
<dbReference type="Pfam" id="PF06404">
    <property type="entry name" value="PSK"/>
    <property type="match status" value="1"/>
</dbReference>
<dbReference type="GO" id="GO:0030154">
    <property type="term" value="P:cell differentiation"/>
    <property type="evidence" value="ECO:0007669"/>
    <property type="project" value="UniProtKB-UniRule"/>
</dbReference>
<keyword evidence="4 10" id="KW-0217">Developmental protein</keyword>
<dbReference type="AlphaFoldDB" id="A0A3L6SUP2"/>
<dbReference type="GO" id="GO:0008083">
    <property type="term" value="F:growth factor activity"/>
    <property type="evidence" value="ECO:0007669"/>
    <property type="project" value="UniProtKB-UniRule"/>
</dbReference>
<dbReference type="GO" id="GO:0008283">
    <property type="term" value="P:cell population proliferation"/>
    <property type="evidence" value="ECO:0007669"/>
    <property type="project" value="UniProtKB-UniRule"/>
</dbReference>
<reference evidence="13" key="1">
    <citation type="journal article" date="2019" name="Nat. Commun.">
        <title>The genome of broomcorn millet.</title>
        <authorList>
            <person name="Zou C."/>
            <person name="Miki D."/>
            <person name="Li D."/>
            <person name="Tang Q."/>
            <person name="Xiao L."/>
            <person name="Rajput S."/>
            <person name="Deng P."/>
            <person name="Jia W."/>
            <person name="Huang R."/>
            <person name="Zhang M."/>
            <person name="Sun Y."/>
            <person name="Hu J."/>
            <person name="Fu X."/>
            <person name="Schnable P.S."/>
            <person name="Li F."/>
            <person name="Zhang H."/>
            <person name="Feng B."/>
            <person name="Zhu X."/>
            <person name="Liu R."/>
            <person name="Schnable J.C."/>
            <person name="Zhu J.-K."/>
            <person name="Zhang H."/>
        </authorList>
    </citation>
    <scope>NUCLEOTIDE SEQUENCE [LARGE SCALE GENOMIC DNA]</scope>
</reference>
<proteinExistence type="inferred from homology"/>
<comment type="similarity">
    <text evidence="3 10">Belongs to the phytosulfokine family.</text>
</comment>
<keyword evidence="6 10" id="KW-0765">Sulfation</keyword>
<evidence type="ECO:0000256" key="10">
    <source>
        <dbReference type="RuleBase" id="RU368031"/>
    </source>
</evidence>
<gene>
    <name evidence="12" type="ORF">C2845_PM05G05590</name>
</gene>
<dbReference type="GO" id="GO:0005576">
    <property type="term" value="C:extracellular region"/>
    <property type="evidence" value="ECO:0007669"/>
    <property type="project" value="UniProtKB-SubCell"/>
</dbReference>
<dbReference type="Proteomes" id="UP000275267">
    <property type="component" value="Unassembled WGS sequence"/>
</dbReference>
<dbReference type="EMBL" id="PQIB02000003">
    <property type="protein sequence ID" value="RLN28047.1"/>
    <property type="molecule type" value="Genomic_DNA"/>
</dbReference>
<organism evidence="12 13">
    <name type="scientific">Panicum miliaceum</name>
    <name type="common">Proso millet</name>
    <name type="synonym">Broomcorn millet</name>
    <dbReference type="NCBI Taxonomy" id="4540"/>
    <lineage>
        <taxon>Eukaryota</taxon>
        <taxon>Viridiplantae</taxon>
        <taxon>Streptophyta</taxon>
        <taxon>Embryophyta</taxon>
        <taxon>Tracheophyta</taxon>
        <taxon>Spermatophyta</taxon>
        <taxon>Magnoliopsida</taxon>
        <taxon>Liliopsida</taxon>
        <taxon>Poales</taxon>
        <taxon>Poaceae</taxon>
        <taxon>PACMAD clade</taxon>
        <taxon>Panicoideae</taxon>
        <taxon>Panicodae</taxon>
        <taxon>Paniceae</taxon>
        <taxon>Panicinae</taxon>
        <taxon>Panicum</taxon>
        <taxon>Panicum sect. Panicum</taxon>
    </lineage>
</organism>
<comment type="caution">
    <text evidence="12">The sequence shown here is derived from an EMBL/GenBank/DDBJ whole genome shotgun (WGS) entry which is preliminary data.</text>
</comment>
<dbReference type="PANTHER" id="PTHR33285:SF32">
    <property type="entry name" value="PHYTOSULFOKINES 5"/>
    <property type="match status" value="1"/>
</dbReference>
<evidence type="ECO:0000256" key="7">
    <source>
        <dbReference type="ARBA" id="ARBA00022729"/>
    </source>
</evidence>
<evidence type="ECO:0000256" key="6">
    <source>
        <dbReference type="ARBA" id="ARBA00022641"/>
    </source>
</evidence>
<comment type="function">
    <text evidence="1 10">Promotes plant cell differentiation, organogenesis and somatic embryogenesis as well as cell proliferation.</text>
</comment>
<accession>A0A3L6SUP2</accession>
<keyword evidence="7 10" id="KW-0732">Signal</keyword>
<feature type="signal peptide" evidence="10">
    <location>
        <begin position="1"/>
        <end position="31"/>
    </location>
</feature>
<evidence type="ECO:0000256" key="5">
    <source>
        <dbReference type="ARBA" id="ARBA00022525"/>
    </source>
</evidence>
<name>A0A3L6SUP2_PANMI</name>
<keyword evidence="9 10" id="KW-0339">Growth factor</keyword>
<keyword evidence="5 10" id="KW-0964">Secreted</keyword>
<feature type="compositionally biased region" description="Acidic residues" evidence="11">
    <location>
        <begin position="87"/>
        <end position="101"/>
    </location>
</feature>
<evidence type="ECO:0000313" key="13">
    <source>
        <dbReference type="Proteomes" id="UP000275267"/>
    </source>
</evidence>
<dbReference type="PANTHER" id="PTHR33285">
    <property type="entry name" value="PHYTOSULFOKINES 3"/>
    <property type="match status" value="1"/>
</dbReference>
<comment type="PTM">
    <text evidence="10">Sulfation is important for activity and for the binding to a putative membrane receptor.</text>
</comment>
<evidence type="ECO:0000256" key="3">
    <source>
        <dbReference type="ARBA" id="ARBA00010781"/>
    </source>
</evidence>
<dbReference type="PROSITE" id="PS51257">
    <property type="entry name" value="PROKAR_LIPOPROTEIN"/>
    <property type="match status" value="1"/>
</dbReference>
<dbReference type="InterPro" id="IPR009438">
    <property type="entry name" value="Phytosulfokine"/>
</dbReference>